<evidence type="ECO:0000313" key="6">
    <source>
        <dbReference type="Proteomes" id="UP000228495"/>
    </source>
</evidence>
<dbReference type="EMBL" id="PCSU01000023">
    <property type="protein sequence ID" value="PIP56696.1"/>
    <property type="molecule type" value="Genomic_DNA"/>
</dbReference>
<dbReference type="PRINTS" id="PR00681">
    <property type="entry name" value="RIBOSOMALS1"/>
</dbReference>
<dbReference type="GO" id="GO:0003735">
    <property type="term" value="F:structural constituent of ribosome"/>
    <property type="evidence" value="ECO:0007669"/>
    <property type="project" value="TreeGrafter"/>
</dbReference>
<dbReference type="CDD" id="cd04465">
    <property type="entry name" value="S1_RPS1_repeat_ec2_hs2"/>
    <property type="match status" value="1"/>
</dbReference>
<gene>
    <name evidence="5" type="ORF">COX05_01590</name>
</gene>
<feature type="domain" description="S1 motif" evidence="4">
    <location>
        <begin position="291"/>
        <end position="355"/>
    </location>
</feature>
<dbReference type="Pfam" id="PF00575">
    <property type="entry name" value="S1"/>
    <property type="match status" value="4"/>
</dbReference>
<dbReference type="AlphaFoldDB" id="A0A2H0BG93"/>
<proteinExistence type="inferred from homology"/>
<dbReference type="InterPro" id="IPR050437">
    <property type="entry name" value="Ribos_protein_bS1-like"/>
</dbReference>
<organism evidence="5 6">
    <name type="scientific">candidate division WWE3 bacterium CG22_combo_CG10-13_8_21_14_all_39_12</name>
    <dbReference type="NCBI Taxonomy" id="1975094"/>
    <lineage>
        <taxon>Bacteria</taxon>
        <taxon>Katanobacteria</taxon>
    </lineage>
</organism>
<dbReference type="PROSITE" id="PS50126">
    <property type="entry name" value="S1"/>
    <property type="match status" value="4"/>
</dbReference>
<feature type="domain" description="S1 motif" evidence="4">
    <location>
        <begin position="27"/>
        <end position="89"/>
    </location>
</feature>
<name>A0A2H0BG93_UNCKA</name>
<dbReference type="GO" id="GO:0003729">
    <property type="term" value="F:mRNA binding"/>
    <property type="evidence" value="ECO:0007669"/>
    <property type="project" value="TreeGrafter"/>
</dbReference>
<keyword evidence="2" id="KW-0689">Ribosomal protein</keyword>
<dbReference type="Gene3D" id="2.40.50.140">
    <property type="entry name" value="Nucleic acid-binding proteins"/>
    <property type="match status" value="4"/>
</dbReference>
<accession>A0A2H0BG93</accession>
<evidence type="ECO:0000259" key="4">
    <source>
        <dbReference type="PROSITE" id="PS50126"/>
    </source>
</evidence>
<comment type="similarity">
    <text evidence="1">Belongs to the bacterial ribosomal protein bS1 family.</text>
</comment>
<dbReference type="InterPro" id="IPR003029">
    <property type="entry name" value="S1_domain"/>
</dbReference>
<dbReference type="Proteomes" id="UP000228495">
    <property type="component" value="Unassembled WGS sequence"/>
</dbReference>
<dbReference type="PANTHER" id="PTHR10724:SF7">
    <property type="entry name" value="SMALL RIBOSOMAL SUBUNIT PROTEIN BS1C"/>
    <property type="match status" value="1"/>
</dbReference>
<evidence type="ECO:0000256" key="1">
    <source>
        <dbReference type="ARBA" id="ARBA00006767"/>
    </source>
</evidence>
<dbReference type="InterPro" id="IPR012340">
    <property type="entry name" value="NA-bd_OB-fold"/>
</dbReference>
<evidence type="ECO:0000313" key="5">
    <source>
        <dbReference type="EMBL" id="PIP56696.1"/>
    </source>
</evidence>
<dbReference type="SUPFAM" id="SSF50249">
    <property type="entry name" value="Nucleic acid-binding proteins"/>
    <property type="match status" value="4"/>
</dbReference>
<reference evidence="5 6" key="1">
    <citation type="submission" date="2017-09" db="EMBL/GenBank/DDBJ databases">
        <title>Depth-based differentiation of microbial function through sediment-hosted aquifers and enrichment of novel symbionts in the deep terrestrial subsurface.</title>
        <authorList>
            <person name="Probst A.J."/>
            <person name="Ladd B."/>
            <person name="Jarett J.K."/>
            <person name="Geller-Mcgrath D.E."/>
            <person name="Sieber C.M."/>
            <person name="Emerson J.B."/>
            <person name="Anantharaman K."/>
            <person name="Thomas B.C."/>
            <person name="Malmstrom R."/>
            <person name="Stieglmeier M."/>
            <person name="Klingl A."/>
            <person name="Woyke T."/>
            <person name="Ryan C.M."/>
            <person name="Banfield J.F."/>
        </authorList>
    </citation>
    <scope>NUCLEOTIDE SEQUENCE [LARGE SCALE GENOMIC DNA]</scope>
    <source>
        <strain evidence="5">CG22_combo_CG10-13_8_21_14_all_39_12</strain>
    </source>
</reference>
<sequence>MAKKPVQTMADLLGSESSLSVKQLTRGQVLEGTVISLTNHEALVDVGAKAEGVIPENELKGKDVVEGDKVLVYVITPEDRRGQIILSLNRAKTVQNWNVLVKALEEGNTLEAVVNSYNKGGLIVDILGLQGFVPFSHSEVAGAFAQVSDAENQATLEGLKGQTLKVRLIELDRDNDRVILSEKEALVGEELTKRREQVLSIEVGALVEGTITAVVPYGIMMSIDGVEALIPQEEISWDEQEISQILSEFEVGQTLKAEVLSVDEEMGKVQLSLKSVTADPWKELSDAYSEGDKAEGTVTKITSYGIFVSLPNTSIEGMIALSSLPEDSKLKIGSSVPVEIAEIDVTQKQLGLVYTSSKK</sequence>
<protein>
    <recommendedName>
        <fullName evidence="4">S1 motif domain-containing protein</fullName>
    </recommendedName>
</protein>
<feature type="domain" description="S1 motif" evidence="4">
    <location>
        <begin position="204"/>
        <end position="274"/>
    </location>
</feature>
<evidence type="ECO:0000256" key="2">
    <source>
        <dbReference type="ARBA" id="ARBA00022980"/>
    </source>
</evidence>
<dbReference type="CDD" id="cd05687">
    <property type="entry name" value="S1_RPS1_repeat_ec1_hs1"/>
    <property type="match status" value="1"/>
</dbReference>
<keyword evidence="3" id="KW-0687">Ribonucleoprotein</keyword>
<evidence type="ECO:0000256" key="3">
    <source>
        <dbReference type="ARBA" id="ARBA00023274"/>
    </source>
</evidence>
<feature type="domain" description="S1 motif" evidence="4">
    <location>
        <begin position="107"/>
        <end position="183"/>
    </location>
</feature>
<comment type="caution">
    <text evidence="5">The sequence shown here is derived from an EMBL/GenBank/DDBJ whole genome shotgun (WGS) entry which is preliminary data.</text>
</comment>
<dbReference type="GO" id="GO:0006412">
    <property type="term" value="P:translation"/>
    <property type="evidence" value="ECO:0007669"/>
    <property type="project" value="TreeGrafter"/>
</dbReference>
<dbReference type="InterPro" id="IPR035104">
    <property type="entry name" value="Ribosomal_protein_S1-like"/>
</dbReference>
<dbReference type="PANTHER" id="PTHR10724">
    <property type="entry name" value="30S RIBOSOMAL PROTEIN S1"/>
    <property type="match status" value="1"/>
</dbReference>
<dbReference type="SMART" id="SM00316">
    <property type="entry name" value="S1"/>
    <property type="match status" value="4"/>
</dbReference>